<accession>A0AA38S4T0</accession>
<feature type="transmembrane region" description="Helical" evidence="4">
    <location>
        <begin position="175"/>
        <end position="195"/>
    </location>
</feature>
<proteinExistence type="inferred from homology"/>
<feature type="transmembrane region" description="Helical" evidence="4">
    <location>
        <begin position="119"/>
        <end position="137"/>
    </location>
</feature>
<evidence type="ECO:0000256" key="2">
    <source>
        <dbReference type="ARBA" id="ARBA00006727"/>
    </source>
</evidence>
<dbReference type="Pfam" id="PF07690">
    <property type="entry name" value="MFS_1"/>
    <property type="match status" value="1"/>
</dbReference>
<keyword evidence="6" id="KW-1185">Reference proteome</keyword>
<dbReference type="PANTHER" id="PTHR11360:SF130">
    <property type="entry name" value="MAJOR FACILITATOR SUPERFAMILY (MFS) PROFILE DOMAIN-CONTAINING PROTEIN-RELATED"/>
    <property type="match status" value="1"/>
</dbReference>
<dbReference type="InterPro" id="IPR011701">
    <property type="entry name" value="MFS"/>
</dbReference>
<dbReference type="AlphaFoldDB" id="A0AA38S4T0"/>
<feature type="transmembrane region" description="Helical" evidence="4">
    <location>
        <begin position="248"/>
        <end position="271"/>
    </location>
</feature>
<comment type="caution">
    <text evidence="5">The sequence shown here is derived from an EMBL/GenBank/DDBJ whole genome shotgun (WGS) entry which is preliminary data.</text>
</comment>
<evidence type="ECO:0000256" key="3">
    <source>
        <dbReference type="SAM" id="MobiDB-lite"/>
    </source>
</evidence>
<keyword evidence="4" id="KW-0812">Transmembrane</keyword>
<feature type="transmembrane region" description="Helical" evidence="4">
    <location>
        <begin position="89"/>
        <end position="107"/>
    </location>
</feature>
<dbReference type="GO" id="GO:0016020">
    <property type="term" value="C:membrane"/>
    <property type="evidence" value="ECO:0007669"/>
    <property type="project" value="UniProtKB-SubCell"/>
</dbReference>
<protein>
    <submittedName>
        <fullName evidence="5">Major facilitator superfamily transporter</fullName>
    </submittedName>
</protein>
<comment type="similarity">
    <text evidence="2">Belongs to the major facilitator superfamily. Monocarboxylate porter (TC 2.A.1.13) family.</text>
</comment>
<feature type="compositionally biased region" description="Polar residues" evidence="3">
    <location>
        <begin position="25"/>
        <end position="36"/>
    </location>
</feature>
<feature type="transmembrane region" description="Helical" evidence="4">
    <location>
        <begin position="379"/>
        <end position="399"/>
    </location>
</feature>
<feature type="transmembrane region" description="Helical" evidence="4">
    <location>
        <begin position="207"/>
        <end position="227"/>
    </location>
</feature>
<evidence type="ECO:0000256" key="1">
    <source>
        <dbReference type="ARBA" id="ARBA00004141"/>
    </source>
</evidence>
<keyword evidence="4" id="KW-0472">Membrane</keyword>
<feature type="transmembrane region" description="Helical" evidence="4">
    <location>
        <begin position="341"/>
        <end position="367"/>
    </location>
</feature>
<dbReference type="Proteomes" id="UP001174694">
    <property type="component" value="Unassembled WGS sequence"/>
</dbReference>
<feature type="transmembrane region" description="Helical" evidence="4">
    <location>
        <begin position="54"/>
        <end position="77"/>
    </location>
</feature>
<feature type="transmembrane region" description="Helical" evidence="4">
    <location>
        <begin position="286"/>
        <end position="304"/>
    </location>
</feature>
<dbReference type="EMBL" id="JANBVO010000002">
    <property type="protein sequence ID" value="KAJ9156260.1"/>
    <property type="molecule type" value="Genomic_DNA"/>
</dbReference>
<evidence type="ECO:0000313" key="6">
    <source>
        <dbReference type="Proteomes" id="UP001174694"/>
    </source>
</evidence>
<reference evidence="5" key="1">
    <citation type="submission" date="2022-07" db="EMBL/GenBank/DDBJ databases">
        <title>Fungi with potential for degradation of polypropylene.</title>
        <authorList>
            <person name="Gostincar C."/>
        </authorList>
    </citation>
    <scope>NUCLEOTIDE SEQUENCE</scope>
    <source>
        <strain evidence="5">EXF-13308</strain>
    </source>
</reference>
<dbReference type="SUPFAM" id="SSF103473">
    <property type="entry name" value="MFS general substrate transporter"/>
    <property type="match status" value="1"/>
</dbReference>
<dbReference type="Gene3D" id="1.20.1250.20">
    <property type="entry name" value="MFS general substrate transporter like domains"/>
    <property type="match status" value="2"/>
</dbReference>
<dbReference type="InterPro" id="IPR050327">
    <property type="entry name" value="Proton-linked_MCT"/>
</dbReference>
<keyword evidence="4" id="KW-1133">Transmembrane helix</keyword>
<evidence type="ECO:0000256" key="4">
    <source>
        <dbReference type="SAM" id="Phobius"/>
    </source>
</evidence>
<dbReference type="InterPro" id="IPR036259">
    <property type="entry name" value="MFS_trans_sf"/>
</dbReference>
<feature type="region of interest" description="Disordered" evidence="3">
    <location>
        <begin position="25"/>
        <end position="45"/>
    </location>
</feature>
<dbReference type="GO" id="GO:0022857">
    <property type="term" value="F:transmembrane transporter activity"/>
    <property type="evidence" value="ECO:0007669"/>
    <property type="project" value="InterPro"/>
</dbReference>
<feature type="transmembrane region" description="Helical" evidence="4">
    <location>
        <begin position="316"/>
        <end position="335"/>
    </location>
</feature>
<gene>
    <name evidence="5" type="ORF">NKR23_g1239</name>
</gene>
<dbReference type="PANTHER" id="PTHR11360">
    <property type="entry name" value="MONOCARBOXYLATE TRANSPORTER"/>
    <property type="match status" value="1"/>
</dbReference>
<organism evidence="5 6">
    <name type="scientific">Pleurostoma richardsiae</name>
    <dbReference type="NCBI Taxonomy" id="41990"/>
    <lineage>
        <taxon>Eukaryota</taxon>
        <taxon>Fungi</taxon>
        <taxon>Dikarya</taxon>
        <taxon>Ascomycota</taxon>
        <taxon>Pezizomycotina</taxon>
        <taxon>Sordariomycetes</taxon>
        <taxon>Sordariomycetidae</taxon>
        <taxon>Calosphaeriales</taxon>
        <taxon>Pleurostomataceae</taxon>
        <taxon>Pleurostoma</taxon>
    </lineage>
</organism>
<evidence type="ECO:0000313" key="5">
    <source>
        <dbReference type="EMBL" id="KAJ9156260.1"/>
    </source>
</evidence>
<sequence length="440" mass="46833">MGRTETQHPQMLMVAPNSQQVNNALSDSDVENQSPPASLKDEPPDGGRIAWEQVLVGHLVNAMTWGVANAYGVFQLYYKENTSWSASQISWIGSVQIFLMFVLGTVSGRLADGGYARHCILAGSILCTVGMFTTSVATAYWQIMLSLGVCQGTGSGLLSMPVTAIIGADFKRKRALALSISAAGTGVGAVAYTAVVQYLIPKVGFPWAVRCCGFITLFCGLVANALAEPRLPPRKRGGLIDMTALHDRPFVIFSAGSFLIYYSLFTVVIYINSFARNAIGFSDTDAGTVLLITSATSIIARPIAGFAADHYLGAINTYNLGTFVLSILIFAWIGVRDRTSTFIFSAIVGFVNGSAQGVFPGAISNLVDDLSKLGTRLGMVFALCGFATLAGPPTMGALLDKSGGDYLGAQIWGGTVMLTGSLIVATTRYFAKKDNRRLKF</sequence>
<feature type="transmembrane region" description="Helical" evidence="4">
    <location>
        <begin position="143"/>
        <end position="168"/>
    </location>
</feature>
<comment type="subcellular location">
    <subcellularLocation>
        <location evidence="1">Membrane</location>
        <topology evidence="1">Multi-pass membrane protein</topology>
    </subcellularLocation>
</comment>
<name>A0AA38S4T0_9PEZI</name>
<feature type="transmembrane region" description="Helical" evidence="4">
    <location>
        <begin position="411"/>
        <end position="431"/>
    </location>
</feature>